<dbReference type="GO" id="GO:0003961">
    <property type="term" value="F:O-acetylhomoserine aminocarboxypropyltransferase activity"/>
    <property type="evidence" value="ECO:0007669"/>
    <property type="project" value="TreeGrafter"/>
</dbReference>
<dbReference type="GO" id="GO:0006535">
    <property type="term" value="P:cysteine biosynthetic process from serine"/>
    <property type="evidence" value="ECO:0007669"/>
    <property type="project" value="TreeGrafter"/>
</dbReference>
<dbReference type="InterPro" id="IPR000277">
    <property type="entry name" value="Cys/Met-Metab_PyrdxlP-dep_enz"/>
</dbReference>
<dbReference type="Gene3D" id="3.90.1150.10">
    <property type="entry name" value="Aspartate Aminotransferase, domain 1"/>
    <property type="match status" value="1"/>
</dbReference>
<dbReference type="NCBIfam" id="TIGR01326">
    <property type="entry name" value="OAH_OAS_sulfhy"/>
    <property type="match status" value="1"/>
</dbReference>
<dbReference type="Pfam" id="PF01053">
    <property type="entry name" value="Cys_Met_Meta_PP"/>
    <property type="match status" value="1"/>
</dbReference>
<reference evidence="8" key="1">
    <citation type="submission" date="2022-01" db="EMBL/GenBank/DDBJ databases">
        <title>Collection of gut derived symbiotic bacterial strains cultured from healthy donors.</title>
        <authorList>
            <person name="Lin H."/>
            <person name="Kohout C."/>
            <person name="Waligurski E."/>
            <person name="Pamer E.G."/>
        </authorList>
    </citation>
    <scope>NUCLEOTIDE SEQUENCE</scope>
    <source>
        <strain evidence="8">DFI.7.46</strain>
    </source>
</reference>
<comment type="caution">
    <text evidence="8">The sequence shown here is derived from an EMBL/GenBank/DDBJ whole genome shotgun (WGS) entry which is preliminary data.</text>
</comment>
<keyword evidence="4 5" id="KW-0663">Pyridoxal phosphate</keyword>
<dbReference type="GO" id="GO:0005737">
    <property type="term" value="C:cytoplasm"/>
    <property type="evidence" value="ECO:0007669"/>
    <property type="project" value="TreeGrafter"/>
</dbReference>
<dbReference type="AlphaFoldDB" id="A0AAJ1BEZ8"/>
<dbReference type="FunFam" id="3.40.640.10:FF:000035">
    <property type="entry name" value="O-succinylhomoserine sulfhydrylase"/>
    <property type="match status" value="1"/>
</dbReference>
<dbReference type="InterPro" id="IPR015424">
    <property type="entry name" value="PyrdxlP-dep_Trfase"/>
</dbReference>
<dbReference type="PANTHER" id="PTHR43797">
    <property type="entry name" value="HOMOCYSTEINE/CYSTEINE SYNTHASE"/>
    <property type="match status" value="1"/>
</dbReference>
<feature type="region of interest" description="Disordered" evidence="7">
    <location>
        <begin position="1"/>
        <end position="26"/>
    </location>
</feature>
<feature type="modified residue" description="N6-(pyridoxal phosphate)lysine" evidence="5">
    <location>
        <position position="210"/>
    </location>
</feature>
<dbReference type="Proteomes" id="UP001200537">
    <property type="component" value="Unassembled WGS sequence"/>
</dbReference>
<dbReference type="GO" id="GO:0019346">
    <property type="term" value="P:transsulfuration"/>
    <property type="evidence" value="ECO:0007669"/>
    <property type="project" value="InterPro"/>
</dbReference>
<dbReference type="CDD" id="cd00614">
    <property type="entry name" value="CGS_like"/>
    <property type="match status" value="1"/>
</dbReference>
<protein>
    <submittedName>
        <fullName evidence="8">O-acetylhomoserine aminocarboxypropyltransferase/cysteine synthase</fullName>
    </submittedName>
</protein>
<dbReference type="InterPro" id="IPR015421">
    <property type="entry name" value="PyrdxlP-dep_Trfase_major"/>
</dbReference>
<comment type="similarity">
    <text evidence="2 6">Belongs to the trans-sulfuration enzymes family.</text>
</comment>
<dbReference type="SUPFAM" id="SSF53383">
    <property type="entry name" value="PLP-dependent transferases"/>
    <property type="match status" value="1"/>
</dbReference>
<sequence>MTKQNWGFNTRQIHAGYRPDKETGSPVPPLYQTNGYVFKDAKQGADRFALKEPGPIYTRLNNPTNEVFEQRVNSLEGGVGALSTSSGAAAIALAILTIAQAGDNIVASPSLYGGTLAFLANNLPRYGITTTFVTDPTDAGQWEAATNERTIAFFAETIPNPKNDFLDIEGVAEVAKRVGVPFIVDNTVATPYLTRPLEWGADIVVHSASKYLCGHGNSIQGVIVDGGSFDWGADPGRFPQFNQPDPSYHGLVYKDLGEAAFITKARVQGLRDFGFAASPFNSFLVNIGIETLSLRVQRHVENAQKVAEFLEGHPQVAAVSYSGLASSPTHDLQQKYAPKGAGAVLAFDLKGNRADGEAFVDALTLLSNVANLGDLRSLVIHPASTTHSQANEQELAAAGISQSTIRVSVGLEDVADIIADLEAGFAAIKK</sequence>
<dbReference type="Gene3D" id="3.40.640.10">
    <property type="entry name" value="Type I PLP-dependent aspartate aminotransferase-like (Major domain)"/>
    <property type="match status" value="1"/>
</dbReference>
<gene>
    <name evidence="8" type="ORF">L0M99_09610</name>
</gene>
<evidence type="ECO:0000256" key="7">
    <source>
        <dbReference type="SAM" id="MobiDB-lite"/>
    </source>
</evidence>
<dbReference type="InterPro" id="IPR006235">
    <property type="entry name" value="OAc-hSer/O-AcSer_sulfhydrylase"/>
</dbReference>
<evidence type="ECO:0000256" key="2">
    <source>
        <dbReference type="ARBA" id="ARBA00009077"/>
    </source>
</evidence>
<organism evidence="8 9">
    <name type="scientific">Varibaculum cambriense</name>
    <dbReference type="NCBI Taxonomy" id="184870"/>
    <lineage>
        <taxon>Bacteria</taxon>
        <taxon>Bacillati</taxon>
        <taxon>Actinomycetota</taxon>
        <taxon>Actinomycetes</taxon>
        <taxon>Actinomycetales</taxon>
        <taxon>Actinomycetaceae</taxon>
        <taxon>Varibaculum</taxon>
    </lineage>
</organism>
<evidence type="ECO:0000256" key="4">
    <source>
        <dbReference type="ARBA" id="ARBA00022898"/>
    </source>
</evidence>
<accession>A0AAJ1BEZ8</accession>
<dbReference type="GO" id="GO:0071269">
    <property type="term" value="P:L-homocysteine biosynthetic process"/>
    <property type="evidence" value="ECO:0007669"/>
    <property type="project" value="TreeGrafter"/>
</dbReference>
<name>A0AAJ1BEZ8_9ACTO</name>
<evidence type="ECO:0000256" key="5">
    <source>
        <dbReference type="PIRSR" id="PIRSR001434-2"/>
    </source>
</evidence>
<comment type="cofactor">
    <cofactor evidence="1 6">
        <name>pyridoxal 5'-phosphate</name>
        <dbReference type="ChEBI" id="CHEBI:597326"/>
    </cofactor>
</comment>
<dbReference type="PANTHER" id="PTHR43797:SF2">
    <property type="entry name" value="HOMOCYSTEINE_CYSTEINE SYNTHASE"/>
    <property type="match status" value="1"/>
</dbReference>
<evidence type="ECO:0000256" key="1">
    <source>
        <dbReference type="ARBA" id="ARBA00001933"/>
    </source>
</evidence>
<dbReference type="InterPro" id="IPR015422">
    <property type="entry name" value="PyrdxlP-dep_Trfase_small"/>
</dbReference>
<dbReference type="GO" id="GO:0030170">
    <property type="term" value="F:pyridoxal phosphate binding"/>
    <property type="evidence" value="ECO:0007669"/>
    <property type="project" value="InterPro"/>
</dbReference>
<evidence type="ECO:0000256" key="3">
    <source>
        <dbReference type="ARBA" id="ARBA00022679"/>
    </source>
</evidence>
<keyword evidence="3" id="KW-0808">Transferase</keyword>
<feature type="compositionally biased region" description="Polar residues" evidence="7">
    <location>
        <begin position="1"/>
        <end position="12"/>
    </location>
</feature>
<dbReference type="PIRSF" id="PIRSF001434">
    <property type="entry name" value="CGS"/>
    <property type="match status" value="1"/>
</dbReference>
<evidence type="ECO:0000313" key="9">
    <source>
        <dbReference type="Proteomes" id="UP001200537"/>
    </source>
</evidence>
<dbReference type="GO" id="GO:0004124">
    <property type="term" value="F:cysteine synthase activity"/>
    <property type="evidence" value="ECO:0007669"/>
    <property type="project" value="TreeGrafter"/>
</dbReference>
<dbReference type="EMBL" id="JAKNHJ010000027">
    <property type="protein sequence ID" value="MCG4618737.1"/>
    <property type="molecule type" value="Genomic_DNA"/>
</dbReference>
<evidence type="ECO:0000256" key="6">
    <source>
        <dbReference type="RuleBase" id="RU362118"/>
    </source>
</evidence>
<proteinExistence type="inferred from homology"/>
<evidence type="ECO:0000313" key="8">
    <source>
        <dbReference type="EMBL" id="MCG4618737.1"/>
    </source>
</evidence>
<dbReference type="RefSeq" id="WP_024058725.1">
    <property type="nucleotide sequence ID" value="NZ_JAKNHJ010000027.1"/>
</dbReference>